<keyword evidence="3" id="KW-1185">Reference proteome</keyword>
<organism evidence="2 3">
    <name type="scientific">Piscirickettsia litoralis</name>
    <dbReference type="NCBI Taxonomy" id="1891921"/>
    <lineage>
        <taxon>Bacteria</taxon>
        <taxon>Pseudomonadati</taxon>
        <taxon>Pseudomonadota</taxon>
        <taxon>Gammaproteobacteria</taxon>
        <taxon>Thiotrichales</taxon>
        <taxon>Piscirickettsiaceae</taxon>
        <taxon>Piscirickettsia</taxon>
    </lineage>
</organism>
<keyword evidence="1" id="KW-1133">Transmembrane helix</keyword>
<feature type="transmembrane region" description="Helical" evidence="1">
    <location>
        <begin position="6"/>
        <end position="29"/>
    </location>
</feature>
<protein>
    <submittedName>
        <fullName evidence="2">Uncharacterized protein</fullName>
    </submittedName>
</protein>
<evidence type="ECO:0000256" key="1">
    <source>
        <dbReference type="SAM" id="Phobius"/>
    </source>
</evidence>
<reference evidence="2 3" key="1">
    <citation type="submission" date="2016-08" db="EMBL/GenBank/DDBJ databases">
        <title>Draft genome sequence of Candidatus Piscirickettsia litoralis, from seawater.</title>
        <authorList>
            <person name="Wan X."/>
            <person name="Lee A.J."/>
            <person name="Hou S."/>
            <person name="Donachie S.P."/>
        </authorList>
    </citation>
    <scope>NUCLEOTIDE SEQUENCE [LARGE SCALE GENOMIC DNA]</scope>
    <source>
        <strain evidence="2 3">Y2</strain>
    </source>
</reference>
<dbReference type="Proteomes" id="UP000094329">
    <property type="component" value="Unassembled WGS sequence"/>
</dbReference>
<keyword evidence="1" id="KW-0472">Membrane</keyword>
<evidence type="ECO:0000313" key="3">
    <source>
        <dbReference type="Proteomes" id="UP000094329"/>
    </source>
</evidence>
<accession>A0ABX3A4D7</accession>
<proteinExistence type="predicted"/>
<keyword evidence="1" id="KW-0812">Transmembrane</keyword>
<name>A0ABX3A4D7_9GAMM</name>
<dbReference type="EMBL" id="MDTU01000001">
    <property type="protein sequence ID" value="ODN43729.1"/>
    <property type="molecule type" value="Genomic_DNA"/>
</dbReference>
<gene>
    <name evidence="2" type="ORF">BGC07_13520</name>
</gene>
<evidence type="ECO:0000313" key="2">
    <source>
        <dbReference type="EMBL" id="ODN43729.1"/>
    </source>
</evidence>
<comment type="caution">
    <text evidence="2">The sequence shown here is derived from an EMBL/GenBank/DDBJ whole genome shotgun (WGS) entry which is preliminary data.</text>
</comment>
<sequence length="141" mass="16089">MKFNGWLVRLIVLVASVNIPIFAQLTNVYRLTLVNETPRKIHFHMEQKQCTRYITPVNLVIKPSTPLVIHWITSAVNCVGRFAIIKLKVERESMDDVYLTLDVGLYGKGEIGVVSGGVPIRCVMTSYIEDEEIYDFKCSLR</sequence>